<keyword evidence="7 10" id="KW-0472">Membrane</keyword>
<dbReference type="Gene3D" id="1.20.1070.10">
    <property type="entry name" value="Rhodopsin 7-helix transmembrane proteins"/>
    <property type="match status" value="2"/>
</dbReference>
<feature type="transmembrane region" description="Helical" evidence="10">
    <location>
        <begin position="74"/>
        <end position="97"/>
    </location>
</feature>
<dbReference type="GO" id="GO:0005886">
    <property type="term" value="C:plasma membrane"/>
    <property type="evidence" value="ECO:0007669"/>
    <property type="project" value="UniProtKB-SubCell"/>
</dbReference>
<keyword evidence="2" id="KW-1003">Cell membrane</keyword>
<keyword evidence="6 10" id="KW-1133">Transmembrane helix</keyword>
<keyword evidence="3" id="KW-0716">Sensory transduction</keyword>
<accession>A0AA41SPN0</accession>
<dbReference type="GO" id="GO:0004930">
    <property type="term" value="F:G protein-coupled receptor activity"/>
    <property type="evidence" value="ECO:0007669"/>
    <property type="project" value="InterPro"/>
</dbReference>
<evidence type="ECO:0000256" key="4">
    <source>
        <dbReference type="ARBA" id="ARBA00022692"/>
    </source>
</evidence>
<evidence type="ECO:0000313" key="11">
    <source>
        <dbReference type="EMBL" id="MBZ3871393.1"/>
    </source>
</evidence>
<evidence type="ECO:0000256" key="6">
    <source>
        <dbReference type="ARBA" id="ARBA00022989"/>
    </source>
</evidence>
<sequence length="169" mass="18164">MDSFISQLSLMDLMHIAVTVPKTLVAQVTGDHTISPAGCGIQMFFCLTLAGAEFFLLSAMACDRTSSAKGRRKALATCSSHVSVVLLFFGAAVYTYMLPSSYHTAQQDVTATAFHSILTSELNPLIYSLRNKDIMVALRSLVESRGPRCDLGPPVVLLPPPDLLCHSGS</sequence>
<organism evidence="11 12">
    <name type="scientific">Sciurus carolinensis</name>
    <name type="common">Eastern gray squirrel</name>
    <dbReference type="NCBI Taxonomy" id="30640"/>
    <lineage>
        <taxon>Eukaryota</taxon>
        <taxon>Metazoa</taxon>
        <taxon>Chordata</taxon>
        <taxon>Craniata</taxon>
        <taxon>Vertebrata</taxon>
        <taxon>Euteleostomi</taxon>
        <taxon>Mammalia</taxon>
        <taxon>Eutheria</taxon>
        <taxon>Euarchontoglires</taxon>
        <taxon>Glires</taxon>
        <taxon>Rodentia</taxon>
        <taxon>Sciuromorpha</taxon>
        <taxon>Sciuridae</taxon>
        <taxon>Sciurinae</taxon>
        <taxon>Sciurini</taxon>
        <taxon>Sciurus</taxon>
    </lineage>
</organism>
<proteinExistence type="predicted"/>
<dbReference type="GO" id="GO:0004984">
    <property type="term" value="F:olfactory receptor activity"/>
    <property type="evidence" value="ECO:0007669"/>
    <property type="project" value="InterPro"/>
</dbReference>
<evidence type="ECO:0000256" key="10">
    <source>
        <dbReference type="SAM" id="Phobius"/>
    </source>
</evidence>
<keyword evidence="12" id="KW-1185">Reference proteome</keyword>
<dbReference type="Proteomes" id="UP001166674">
    <property type="component" value="Unassembled WGS sequence"/>
</dbReference>
<keyword evidence="5" id="KW-0552">Olfaction</keyword>
<dbReference type="InterPro" id="IPR000276">
    <property type="entry name" value="GPCR_Rhodpsn"/>
</dbReference>
<dbReference type="Pfam" id="PF13853">
    <property type="entry name" value="7tm_4"/>
    <property type="match status" value="1"/>
</dbReference>
<keyword evidence="8 11" id="KW-0675">Receptor</keyword>
<comment type="caution">
    <text evidence="11">The sequence shown here is derived from an EMBL/GenBank/DDBJ whole genome shotgun (WGS) entry which is preliminary data.</text>
</comment>
<evidence type="ECO:0000256" key="8">
    <source>
        <dbReference type="ARBA" id="ARBA00023170"/>
    </source>
</evidence>
<protein>
    <submittedName>
        <fullName evidence="11">Olfactory receptor 2T29</fullName>
    </submittedName>
</protein>
<name>A0AA41SPN0_SCICA</name>
<feature type="transmembrane region" description="Helical" evidence="10">
    <location>
        <begin position="41"/>
        <end position="62"/>
    </location>
</feature>
<evidence type="ECO:0000256" key="9">
    <source>
        <dbReference type="ARBA" id="ARBA00023224"/>
    </source>
</evidence>
<evidence type="ECO:0000256" key="5">
    <source>
        <dbReference type="ARBA" id="ARBA00022725"/>
    </source>
</evidence>
<dbReference type="SUPFAM" id="SSF81321">
    <property type="entry name" value="Family A G protein-coupled receptor-like"/>
    <property type="match status" value="1"/>
</dbReference>
<dbReference type="EMBL" id="JAATJV010166315">
    <property type="protein sequence ID" value="MBZ3871393.1"/>
    <property type="molecule type" value="Genomic_DNA"/>
</dbReference>
<gene>
    <name evidence="11" type="ORF">SUZIE_112715</name>
</gene>
<comment type="subcellular location">
    <subcellularLocation>
        <location evidence="1">Cell membrane</location>
        <topology evidence="1">Multi-pass membrane protein</topology>
    </subcellularLocation>
</comment>
<evidence type="ECO:0000256" key="7">
    <source>
        <dbReference type="ARBA" id="ARBA00023136"/>
    </source>
</evidence>
<dbReference type="PANTHER" id="PTHR26453">
    <property type="entry name" value="OLFACTORY RECEPTOR"/>
    <property type="match status" value="1"/>
</dbReference>
<dbReference type="Pfam" id="PF00001">
    <property type="entry name" value="7tm_1"/>
    <property type="match status" value="1"/>
</dbReference>
<evidence type="ECO:0000256" key="1">
    <source>
        <dbReference type="ARBA" id="ARBA00004651"/>
    </source>
</evidence>
<reference evidence="11" key="1">
    <citation type="submission" date="2020-03" db="EMBL/GenBank/DDBJ databases">
        <title>Studies in the Genomics of Life Span.</title>
        <authorList>
            <person name="Glass D."/>
        </authorList>
    </citation>
    <scope>NUCLEOTIDE SEQUENCE</scope>
    <source>
        <strain evidence="11">SUZIE</strain>
        <tissue evidence="11">Muscle</tissue>
    </source>
</reference>
<evidence type="ECO:0000256" key="3">
    <source>
        <dbReference type="ARBA" id="ARBA00022606"/>
    </source>
</evidence>
<evidence type="ECO:0000256" key="2">
    <source>
        <dbReference type="ARBA" id="ARBA00022475"/>
    </source>
</evidence>
<keyword evidence="9" id="KW-0807">Transducer</keyword>
<dbReference type="AlphaFoldDB" id="A0AA41SPN0"/>
<dbReference type="InterPro" id="IPR000725">
    <property type="entry name" value="Olfact_rcpt"/>
</dbReference>
<keyword evidence="4 10" id="KW-0812">Transmembrane</keyword>
<evidence type="ECO:0000313" key="12">
    <source>
        <dbReference type="Proteomes" id="UP001166674"/>
    </source>
</evidence>